<feature type="compositionally biased region" description="Low complexity" evidence="1">
    <location>
        <begin position="15"/>
        <end position="27"/>
    </location>
</feature>
<reference evidence="2" key="3">
    <citation type="submission" date="2025-09" db="UniProtKB">
        <authorList>
            <consortium name="Ensembl"/>
        </authorList>
    </citation>
    <scope>IDENTIFICATION</scope>
</reference>
<protein>
    <submittedName>
        <fullName evidence="2">Uncharacterized protein</fullName>
    </submittedName>
</protein>
<accession>H2YKD5</accession>
<reference evidence="3" key="1">
    <citation type="submission" date="2003-08" db="EMBL/GenBank/DDBJ databases">
        <authorList>
            <person name="Birren B."/>
            <person name="Nusbaum C."/>
            <person name="Abebe A."/>
            <person name="Abouelleil A."/>
            <person name="Adekoya E."/>
            <person name="Ait-zahra M."/>
            <person name="Allen N."/>
            <person name="Allen T."/>
            <person name="An P."/>
            <person name="Anderson M."/>
            <person name="Anderson S."/>
            <person name="Arachchi H."/>
            <person name="Armbruster J."/>
            <person name="Bachantsang P."/>
            <person name="Baldwin J."/>
            <person name="Barry A."/>
            <person name="Bayul T."/>
            <person name="Blitshsteyn B."/>
            <person name="Bloom T."/>
            <person name="Blye J."/>
            <person name="Boguslavskiy L."/>
            <person name="Borowsky M."/>
            <person name="Boukhgalter B."/>
            <person name="Brunache A."/>
            <person name="Butler J."/>
            <person name="Calixte N."/>
            <person name="Calvo S."/>
            <person name="Camarata J."/>
            <person name="Campo K."/>
            <person name="Chang J."/>
            <person name="Cheshatsang Y."/>
            <person name="Citroen M."/>
            <person name="Collymore A."/>
            <person name="Considine T."/>
            <person name="Cook A."/>
            <person name="Cooke P."/>
            <person name="Corum B."/>
            <person name="Cuomo C."/>
            <person name="David R."/>
            <person name="Dawoe T."/>
            <person name="Degray S."/>
            <person name="Dodge S."/>
            <person name="Dooley K."/>
            <person name="Dorje P."/>
            <person name="Dorjee K."/>
            <person name="Dorris L."/>
            <person name="Duffey N."/>
            <person name="Dupes A."/>
            <person name="Elkins T."/>
            <person name="Engels R."/>
            <person name="Erickson J."/>
            <person name="Farina A."/>
            <person name="Faro S."/>
            <person name="Ferreira P."/>
            <person name="Fischer H."/>
            <person name="Fitzgerald M."/>
            <person name="Foley K."/>
            <person name="Gage D."/>
            <person name="Galagan J."/>
            <person name="Gearin G."/>
            <person name="Gnerre S."/>
            <person name="Gnirke A."/>
            <person name="Goyette A."/>
            <person name="Graham J."/>
            <person name="Grandbois E."/>
            <person name="Gyaltsen K."/>
            <person name="Hafez N."/>
            <person name="Hagopian D."/>
            <person name="Hagos B."/>
            <person name="Hall J."/>
            <person name="Hatcher B."/>
            <person name="Heller A."/>
            <person name="Higgins H."/>
            <person name="Honan T."/>
            <person name="Horn A."/>
            <person name="Houde N."/>
            <person name="Hughes L."/>
            <person name="Hulme W."/>
            <person name="Husby E."/>
            <person name="Iliev I."/>
            <person name="Jaffe D."/>
            <person name="Jones C."/>
            <person name="Kamal M."/>
            <person name="Kamat A."/>
            <person name="Kamvysselis M."/>
            <person name="Karlsson E."/>
            <person name="Kells C."/>
            <person name="Kieu A."/>
            <person name="Kisner P."/>
            <person name="Kodira C."/>
            <person name="Kulbokas E."/>
            <person name="Labutti K."/>
            <person name="Lama D."/>
            <person name="Landers T."/>
            <person name="Leger J."/>
            <person name="Levine S."/>
            <person name="Lewis D."/>
            <person name="Lewis T."/>
            <person name="Lindblad-toh K."/>
            <person name="Liu X."/>
            <person name="Lokyitsang T."/>
            <person name="Lokyitsang Y."/>
            <person name="Lucien O."/>
            <person name="Lui A."/>
            <person name="Ma L.J."/>
            <person name="Mabbitt R."/>
            <person name="Macdonald J."/>
            <person name="Maclean C."/>
            <person name="Major J."/>
            <person name="Manning J."/>
            <person name="Marabella R."/>
            <person name="Maru K."/>
            <person name="Matthews C."/>
            <person name="Mauceli E."/>
            <person name="Mccarthy M."/>
            <person name="Mcdonough S."/>
            <person name="Mcghee T."/>
            <person name="Meldrim J."/>
            <person name="Meneus L."/>
            <person name="Mesirov J."/>
            <person name="Mihalev A."/>
            <person name="Mihova T."/>
            <person name="Mikkelsen T."/>
            <person name="Mlenga V."/>
            <person name="Moru K."/>
            <person name="Mozes J."/>
            <person name="Mulrain L."/>
            <person name="Munson G."/>
            <person name="Naylor J."/>
            <person name="Newes C."/>
            <person name="Nguyen C."/>
            <person name="Nguyen N."/>
            <person name="Nguyen T."/>
            <person name="Nicol R."/>
            <person name="Nielsen C."/>
            <person name="Nizzari M."/>
            <person name="Norbu C."/>
            <person name="Norbu N."/>
            <person name="O'donnell P."/>
            <person name="Okoawo O."/>
            <person name="O'leary S."/>
            <person name="Omotosho B."/>
            <person name="O'neill K."/>
            <person name="Osman S."/>
            <person name="Parker S."/>
            <person name="Perrin D."/>
            <person name="Phunkhang P."/>
            <person name="Piqani B."/>
            <person name="Purcell S."/>
            <person name="Rachupka T."/>
            <person name="Ramasamy U."/>
            <person name="Rameau R."/>
            <person name="Ray V."/>
            <person name="Raymond C."/>
            <person name="Retta R."/>
            <person name="Richardson S."/>
            <person name="Rise C."/>
            <person name="Rodriguez J."/>
            <person name="Rogers J."/>
            <person name="Rogov P."/>
            <person name="Rutman M."/>
            <person name="Schupbach R."/>
            <person name="Seaman C."/>
            <person name="Settipalli S."/>
            <person name="Sharpe T."/>
            <person name="Sheridan J."/>
            <person name="Sherpa N."/>
            <person name="Shi J."/>
            <person name="Smirnov S."/>
            <person name="Smith C."/>
            <person name="Sougnez C."/>
            <person name="Spencer B."/>
            <person name="Stalker J."/>
            <person name="Stange-thomann N."/>
            <person name="Stavropoulos S."/>
            <person name="Stetson K."/>
            <person name="Stone C."/>
            <person name="Stone S."/>
            <person name="Stubbs M."/>
            <person name="Talamas J."/>
            <person name="Tchuinga P."/>
            <person name="Tenzing P."/>
            <person name="Tesfaye S."/>
            <person name="Theodore J."/>
            <person name="Thoulutsang Y."/>
            <person name="Topham K."/>
            <person name="Towey S."/>
            <person name="Tsamla T."/>
            <person name="Tsomo N."/>
            <person name="Vallee D."/>
            <person name="Vassiliev H."/>
            <person name="Venkataraman V."/>
            <person name="Vinson J."/>
            <person name="Vo A."/>
            <person name="Wade C."/>
            <person name="Wang S."/>
            <person name="Wangchuk T."/>
            <person name="Wangdi T."/>
            <person name="Whittaker C."/>
            <person name="Wilkinson J."/>
            <person name="Wu Y."/>
            <person name="Wyman D."/>
            <person name="Yadav S."/>
            <person name="Yang S."/>
            <person name="Yang X."/>
            <person name="Yeager S."/>
            <person name="Yee E."/>
            <person name="Young G."/>
            <person name="Zainoun J."/>
            <person name="Zembeck L."/>
            <person name="Zimmer A."/>
            <person name="Zody M."/>
            <person name="Lander E."/>
        </authorList>
    </citation>
    <scope>NUCLEOTIDE SEQUENCE [LARGE SCALE GENOMIC DNA]</scope>
</reference>
<evidence type="ECO:0000313" key="2">
    <source>
        <dbReference type="Ensembl" id="ENSCSAVP00000005787.1"/>
    </source>
</evidence>
<proteinExistence type="predicted"/>
<dbReference type="HOGENOM" id="CLU_2711179_0_0_1"/>
<feature type="compositionally biased region" description="Basic and acidic residues" evidence="1">
    <location>
        <begin position="36"/>
        <end position="48"/>
    </location>
</feature>
<dbReference type="InParanoid" id="H2YKD5"/>
<dbReference type="Ensembl" id="ENSCSAVT00000005862.1">
    <property type="protein sequence ID" value="ENSCSAVP00000005787.1"/>
    <property type="gene ID" value="ENSCSAVG00000003450.1"/>
</dbReference>
<name>H2YKD5_CIOSA</name>
<evidence type="ECO:0000256" key="1">
    <source>
        <dbReference type="SAM" id="MobiDB-lite"/>
    </source>
</evidence>
<feature type="region of interest" description="Disordered" evidence="1">
    <location>
        <begin position="1"/>
        <end position="73"/>
    </location>
</feature>
<dbReference type="Proteomes" id="UP000007875">
    <property type="component" value="Unassembled WGS sequence"/>
</dbReference>
<sequence length="73" mass="8121">MGEGSNPRYPNKPPNQGSSCGQNGSGSRFCPPKWQGDAKEKRASENHDHKRSVQPNSLQMLGEEYDMLNKYAP</sequence>
<reference evidence="2" key="2">
    <citation type="submission" date="2025-08" db="UniProtKB">
        <authorList>
            <consortium name="Ensembl"/>
        </authorList>
    </citation>
    <scope>IDENTIFICATION</scope>
</reference>
<organism evidence="2 3">
    <name type="scientific">Ciona savignyi</name>
    <name type="common">Pacific transparent sea squirt</name>
    <dbReference type="NCBI Taxonomy" id="51511"/>
    <lineage>
        <taxon>Eukaryota</taxon>
        <taxon>Metazoa</taxon>
        <taxon>Chordata</taxon>
        <taxon>Tunicata</taxon>
        <taxon>Ascidiacea</taxon>
        <taxon>Phlebobranchia</taxon>
        <taxon>Cionidae</taxon>
        <taxon>Ciona</taxon>
    </lineage>
</organism>
<dbReference type="AlphaFoldDB" id="H2YKD5"/>
<keyword evidence="3" id="KW-1185">Reference proteome</keyword>
<evidence type="ECO:0000313" key="3">
    <source>
        <dbReference type="Proteomes" id="UP000007875"/>
    </source>
</evidence>